<evidence type="ECO:0000313" key="15">
    <source>
        <dbReference type="EMBL" id="THC80897.1"/>
    </source>
</evidence>
<feature type="domain" description="AB hydrolase-1" evidence="12">
    <location>
        <begin position="32"/>
        <end position="284"/>
    </location>
</feature>
<dbReference type="EMBL" id="JACCKI010000014">
    <property type="protein sequence ID" value="NZA05936.1"/>
    <property type="molecule type" value="Genomic_DNA"/>
</dbReference>
<evidence type="ECO:0000256" key="8">
    <source>
        <dbReference type="ARBA" id="ARBA00022801"/>
    </source>
</evidence>
<evidence type="ECO:0000313" key="13">
    <source>
        <dbReference type="EMBL" id="NZA05936.1"/>
    </source>
</evidence>
<comment type="function">
    <text evidence="10">Releases the N-terminal proline from various substrates.</text>
</comment>
<dbReference type="AlphaFoldDB" id="A0A508YNI8"/>
<dbReference type="Proteomes" id="UP000189067">
    <property type="component" value="Unassembled WGS sequence"/>
</dbReference>
<dbReference type="GO" id="GO:0030313">
    <property type="term" value="C:cell envelope"/>
    <property type="evidence" value="ECO:0007669"/>
    <property type="project" value="UniProtKB-SubCell"/>
</dbReference>
<dbReference type="InterPro" id="IPR000073">
    <property type="entry name" value="AB_hydrolase_1"/>
</dbReference>
<evidence type="ECO:0000313" key="18">
    <source>
        <dbReference type="Proteomes" id="UP000552935"/>
    </source>
</evidence>
<keyword evidence="6 10" id="KW-0031">Aminopeptidase</keyword>
<evidence type="ECO:0000256" key="7">
    <source>
        <dbReference type="ARBA" id="ARBA00022670"/>
    </source>
</evidence>
<comment type="similarity">
    <text evidence="3 10">Belongs to the peptidase S33 family.</text>
</comment>
<feature type="active site" description="Proton donor" evidence="11">
    <location>
        <position position="277"/>
    </location>
</feature>
<dbReference type="PRINTS" id="PR00793">
    <property type="entry name" value="PROAMNOPTASE"/>
</dbReference>
<dbReference type="RefSeq" id="WP_015764296.1">
    <property type="nucleotide sequence ID" value="NZ_CABFNI010000005.1"/>
</dbReference>
<evidence type="ECO:0000313" key="14">
    <source>
        <dbReference type="EMBL" id="ONN75536.1"/>
    </source>
</evidence>
<evidence type="ECO:0000256" key="4">
    <source>
        <dbReference type="ARBA" id="ARBA00012568"/>
    </source>
</evidence>
<dbReference type="EMBL" id="SSHM01000001">
    <property type="protein sequence ID" value="THC80897.1"/>
    <property type="molecule type" value="Genomic_DNA"/>
</dbReference>
<evidence type="ECO:0000256" key="3">
    <source>
        <dbReference type="ARBA" id="ARBA00010088"/>
    </source>
</evidence>
<dbReference type="GO" id="GO:0004177">
    <property type="term" value="F:aminopeptidase activity"/>
    <property type="evidence" value="ECO:0007669"/>
    <property type="project" value="UniProtKB-KW"/>
</dbReference>
<accession>A0A508YNI8</accession>
<keyword evidence="8 10" id="KW-0378">Hydrolase</keyword>
<evidence type="ECO:0000313" key="16">
    <source>
        <dbReference type="Proteomes" id="UP000189067"/>
    </source>
</evidence>
<dbReference type="NCBIfam" id="TIGR01250">
    <property type="entry name" value="pro_imino_pep_2"/>
    <property type="match status" value="1"/>
</dbReference>
<feature type="active site" evidence="11">
    <location>
        <position position="250"/>
    </location>
</feature>
<protein>
    <recommendedName>
        <fullName evidence="5 10">Proline iminopeptidase</fullName>
        <shortName evidence="10">PIP</shortName>
        <ecNumber evidence="4 10">3.4.11.5</ecNumber>
    </recommendedName>
    <alternativeName>
        <fullName evidence="9 10">Prolyl aminopeptidase</fullName>
    </alternativeName>
</protein>
<dbReference type="SUPFAM" id="SSF53474">
    <property type="entry name" value="alpha/beta-Hydrolases"/>
    <property type="match status" value="1"/>
</dbReference>
<dbReference type="Gene3D" id="3.40.50.1820">
    <property type="entry name" value="alpha/beta hydrolase"/>
    <property type="match status" value="1"/>
</dbReference>
<dbReference type="EC" id="3.4.11.5" evidence="4 10"/>
<sequence length="307" mass="34705">MVKRNPNGTRFITLPNGYHLWTQTLGSGPIQLLTLHGGPGGTNEVFENFAAELASFGVRVSRYDQLGSFFSDQPDFSDPANQKRFLNIAYYVDEVENVRQQLGLDHFYLLGQSWGGVLAIEYGLKYPQHLKGLILSSMIDNLDEYLVNINKIRETMFSSDDVAYMQRIEAQHAFADAKYQQLVRELGEQYLHHAKDPQPRHLISTLATPVYHHFQGDNEFVMVGALKDWDRRADIHRLTMPTYLTFGGHETMPLSAAKRMAQTIPNATLHVTPNAGHGQMLDNPTDYFSHLGQWLVKTDAGSPLLDN</sequence>
<organism evidence="13 18">
    <name type="scientific">Lacticaseibacillus rhamnosus</name>
    <name type="common">Lactobacillus rhamnosus</name>
    <dbReference type="NCBI Taxonomy" id="47715"/>
    <lineage>
        <taxon>Bacteria</taxon>
        <taxon>Bacillati</taxon>
        <taxon>Bacillota</taxon>
        <taxon>Bacilli</taxon>
        <taxon>Lactobacillales</taxon>
        <taxon>Lactobacillaceae</taxon>
        <taxon>Lacticaseibacillus</taxon>
    </lineage>
</organism>
<dbReference type="Proteomes" id="UP000552935">
    <property type="component" value="Unassembled WGS sequence"/>
</dbReference>
<evidence type="ECO:0000256" key="1">
    <source>
        <dbReference type="ARBA" id="ARBA00001585"/>
    </source>
</evidence>
<reference evidence="13 18" key="3">
    <citation type="submission" date="2020-07" db="EMBL/GenBank/DDBJ databases">
        <title>Organ Donor 1.</title>
        <authorList>
            <person name="Marsh A.J."/>
            <person name="Azcarate-Peril M.A."/>
        </authorList>
    </citation>
    <scope>NUCLEOTIDE SEQUENCE [LARGE SCALE GENOMIC DNA]</scope>
    <source>
        <strain evidence="13 18">AMC0712</strain>
    </source>
</reference>
<dbReference type="PIRSF" id="PIRSF005539">
    <property type="entry name" value="Pept_S33_TRI_F1"/>
    <property type="match status" value="1"/>
</dbReference>
<comment type="subcellular location">
    <subcellularLocation>
        <location evidence="2">Cell envelope</location>
    </subcellularLocation>
</comment>
<dbReference type="InterPro" id="IPR029058">
    <property type="entry name" value="AB_hydrolase_fold"/>
</dbReference>
<dbReference type="Pfam" id="PF00561">
    <property type="entry name" value="Abhydrolase_1"/>
    <property type="match status" value="1"/>
</dbReference>
<name>A0A508YNI8_LACRH</name>
<reference evidence="14 16" key="1">
    <citation type="submission" date="2017-01" db="EMBL/GenBank/DDBJ databases">
        <title>In silico prediction, in vitro antibacterial spectrum and physicochemical properties of a putative bacteriocin produced by Lactobacillus rhamnosus strain L156.4.</title>
        <authorList>
            <person name="Silveira A.M."/>
            <person name="Monteiro A.S."/>
            <person name="Santos V.L."/>
            <person name="Nicoli J.R."/>
            <person name="Azevedo V."/>
            <person name="Soares S.C."/>
            <person name="Castro-Oliveira L."/>
            <person name="Dias-Souza M.V."/>
            <person name="Nardi R.M."/>
        </authorList>
    </citation>
    <scope>NUCLEOTIDE SEQUENCE [LARGE SCALE GENOMIC DNA]</scope>
    <source>
        <strain evidence="14 16">L156.4</strain>
    </source>
</reference>
<dbReference type="EMBL" id="MTJY01000019">
    <property type="protein sequence ID" value="ONN75536.1"/>
    <property type="molecule type" value="Genomic_DNA"/>
</dbReference>
<feature type="active site" description="Nucleophile" evidence="11">
    <location>
        <position position="113"/>
    </location>
</feature>
<dbReference type="PANTHER" id="PTHR43798">
    <property type="entry name" value="MONOACYLGLYCEROL LIPASE"/>
    <property type="match status" value="1"/>
</dbReference>
<evidence type="ECO:0000256" key="10">
    <source>
        <dbReference type="PIRNR" id="PIRNR005539"/>
    </source>
</evidence>
<evidence type="ECO:0000256" key="5">
    <source>
        <dbReference type="ARBA" id="ARBA00021843"/>
    </source>
</evidence>
<evidence type="ECO:0000256" key="11">
    <source>
        <dbReference type="PIRSR" id="PIRSR005539-1"/>
    </source>
</evidence>
<evidence type="ECO:0000256" key="6">
    <source>
        <dbReference type="ARBA" id="ARBA00022438"/>
    </source>
</evidence>
<evidence type="ECO:0000259" key="12">
    <source>
        <dbReference type="Pfam" id="PF00561"/>
    </source>
</evidence>
<evidence type="ECO:0000313" key="17">
    <source>
        <dbReference type="Proteomes" id="UP000307517"/>
    </source>
</evidence>
<comment type="catalytic activity">
    <reaction evidence="1 10">
        <text>Release of N-terminal proline from a peptide.</text>
        <dbReference type="EC" id="3.4.11.5"/>
    </reaction>
</comment>
<dbReference type="InterPro" id="IPR002410">
    <property type="entry name" value="Peptidase_S33"/>
</dbReference>
<gene>
    <name evidence="14" type="ORF">BWR10_03420</name>
    <name evidence="15" type="ORF">E6L36_11305</name>
    <name evidence="13" type="ORF">H0N82_12775</name>
</gene>
<comment type="caution">
    <text evidence="13">The sequence shown here is derived from an EMBL/GenBank/DDBJ whole genome shotgun (WGS) entry which is preliminary data.</text>
</comment>
<evidence type="ECO:0000256" key="2">
    <source>
        <dbReference type="ARBA" id="ARBA00004196"/>
    </source>
</evidence>
<dbReference type="Proteomes" id="UP000307517">
    <property type="component" value="Unassembled WGS sequence"/>
</dbReference>
<keyword evidence="7 10" id="KW-0645">Protease</keyword>
<proteinExistence type="inferred from homology"/>
<evidence type="ECO:0000256" key="9">
    <source>
        <dbReference type="ARBA" id="ARBA00029605"/>
    </source>
</evidence>
<dbReference type="GO" id="GO:0006508">
    <property type="term" value="P:proteolysis"/>
    <property type="evidence" value="ECO:0007669"/>
    <property type="project" value="UniProtKB-KW"/>
</dbReference>
<reference evidence="15 17" key="2">
    <citation type="submission" date="2019-04" db="EMBL/GenBank/DDBJ databases">
        <title>Genome Announcement to Ensure Probiotic Safety of Lactobacillus rhamnosus UBLR-58.</title>
        <authorList>
            <person name="Sulthana A."/>
            <person name="Lakshmi S.G."/>
            <person name="Madempudi R.S."/>
        </authorList>
    </citation>
    <scope>NUCLEOTIDE SEQUENCE [LARGE SCALE GENOMIC DNA]</scope>
    <source>
        <strain evidence="15 17">UBLR-58</strain>
    </source>
</reference>
<dbReference type="InterPro" id="IPR050266">
    <property type="entry name" value="AB_hydrolase_sf"/>
</dbReference>
<dbReference type="InterPro" id="IPR005945">
    <property type="entry name" value="Pro_imino_pep"/>
</dbReference>